<keyword evidence="3" id="KW-0813">Transport</keyword>
<reference evidence="11" key="1">
    <citation type="submission" date="2024-06" db="EMBL/GenBank/DDBJ databases">
        <authorList>
            <person name="Liu X."/>
            <person name="Lenzi L."/>
            <person name="Haldenby T S."/>
            <person name="Uol C."/>
        </authorList>
    </citation>
    <scope>NUCLEOTIDE SEQUENCE</scope>
</reference>
<dbReference type="PROSITE" id="PS51497">
    <property type="entry name" value="UMA"/>
    <property type="match status" value="1"/>
</dbReference>
<evidence type="ECO:0000259" key="9">
    <source>
        <dbReference type="PROSITE" id="PS51497"/>
    </source>
</evidence>
<feature type="domain" description="MABP" evidence="10">
    <location>
        <begin position="1"/>
        <end position="147"/>
    </location>
</feature>
<evidence type="ECO:0000256" key="8">
    <source>
        <dbReference type="SAM" id="MobiDB-lite"/>
    </source>
</evidence>
<comment type="caution">
    <text evidence="11">The sequence shown here is derived from an EMBL/GenBank/DDBJ whole genome shotgun (WGS) entry which is preliminary data.</text>
</comment>
<dbReference type="GO" id="GO:0042058">
    <property type="term" value="P:regulation of epidermal growth factor receptor signaling pathway"/>
    <property type="evidence" value="ECO:0007669"/>
    <property type="project" value="TreeGrafter"/>
</dbReference>
<dbReference type="PANTHER" id="PTHR31547">
    <property type="entry name" value="MULTIVESICULAR BODY SUBUNIT 12B"/>
    <property type="match status" value="1"/>
</dbReference>
<name>A0AAV2TSR6_CALDB</name>
<evidence type="ECO:0000256" key="2">
    <source>
        <dbReference type="ARBA" id="ARBA00010432"/>
    </source>
</evidence>
<evidence type="ECO:0000256" key="1">
    <source>
        <dbReference type="ARBA" id="ARBA00004633"/>
    </source>
</evidence>
<evidence type="ECO:0000256" key="6">
    <source>
        <dbReference type="ARBA" id="ARBA00023136"/>
    </source>
</evidence>
<dbReference type="EMBL" id="CAXLJL010000723">
    <property type="protein sequence ID" value="CAL5140429.1"/>
    <property type="molecule type" value="Genomic_DNA"/>
</dbReference>
<keyword evidence="5" id="KW-0653">Protein transport</keyword>
<dbReference type="PROSITE" id="PS51498">
    <property type="entry name" value="MABP"/>
    <property type="match status" value="1"/>
</dbReference>
<dbReference type="PANTHER" id="PTHR31547:SF1">
    <property type="entry name" value="MULTIVESICULAR BODY SUBUNIT 12B"/>
    <property type="match status" value="1"/>
</dbReference>
<protein>
    <recommendedName>
        <fullName evidence="13">Multivesicular body subunit 12B</fullName>
    </recommendedName>
</protein>
<evidence type="ECO:0000256" key="7">
    <source>
        <dbReference type="ARBA" id="ARBA00053101"/>
    </source>
</evidence>
<evidence type="ECO:0000259" key="10">
    <source>
        <dbReference type="PROSITE" id="PS51498"/>
    </source>
</evidence>
<keyword evidence="6" id="KW-0472">Membrane</keyword>
<dbReference type="GO" id="GO:0000813">
    <property type="term" value="C:ESCRT I complex"/>
    <property type="evidence" value="ECO:0007669"/>
    <property type="project" value="InterPro"/>
</dbReference>
<dbReference type="AlphaFoldDB" id="A0AAV2TSR6"/>
<dbReference type="GO" id="GO:0046755">
    <property type="term" value="P:viral budding"/>
    <property type="evidence" value="ECO:0007669"/>
    <property type="project" value="TreeGrafter"/>
</dbReference>
<dbReference type="Gene3D" id="2.100.10.50">
    <property type="match status" value="1"/>
</dbReference>
<dbReference type="GO" id="GO:0031902">
    <property type="term" value="C:late endosome membrane"/>
    <property type="evidence" value="ECO:0007669"/>
    <property type="project" value="UniProtKB-SubCell"/>
</dbReference>
<dbReference type="InterPro" id="IPR023341">
    <property type="entry name" value="MABP"/>
</dbReference>
<evidence type="ECO:0008006" key="13">
    <source>
        <dbReference type="Google" id="ProtNLM"/>
    </source>
</evidence>
<sequence>MSVITDVAFVALLTSVPPHHRAISRTADSSDDADLYPDRFLSRKTRYLCYSDTRAETCDPKTPILVNMSLINDGERVPDGFRPIMNTVDTGERACRKKILCAKFSPFSDAIRAVTDLIVCSRARHAPPGFELLGEVNSLSIMYKTAPMAEIISRPSSGLSRSSPNNSGEHRPPRRPSPPKDQSEIYAFATKRRGTVHPLSGIPFEISRKYAADDFFEANAPAYSIPVKTMTDIENEYQYRFSVERSLLHA</sequence>
<dbReference type="FunFam" id="2.100.10.50:FF:000002">
    <property type="entry name" value="Multivesicular body subunit 12B"/>
    <property type="match status" value="1"/>
</dbReference>
<accession>A0AAV2TSR6</accession>
<gene>
    <name evidence="11" type="ORF">CDAUBV1_LOCUS15749</name>
</gene>
<dbReference type="InterPro" id="IPR018798">
    <property type="entry name" value="MVB12A/B"/>
</dbReference>
<evidence type="ECO:0000256" key="5">
    <source>
        <dbReference type="ARBA" id="ARBA00022927"/>
    </source>
</evidence>
<dbReference type="GO" id="GO:0015031">
    <property type="term" value="P:protein transport"/>
    <property type="evidence" value="ECO:0007669"/>
    <property type="project" value="UniProtKB-KW"/>
</dbReference>
<comment type="function">
    <text evidence="7">Component of the ESCRT-I complex, a regulator of vesicular trafficking process. Required for the sorting of endocytic ubiquitinated cargos into multivesicular bodies.</text>
</comment>
<dbReference type="InterPro" id="IPR040297">
    <property type="entry name" value="MVB12B"/>
</dbReference>
<dbReference type="InterPro" id="IPR023340">
    <property type="entry name" value="UMA"/>
</dbReference>
<feature type="compositionally biased region" description="Low complexity" evidence="8">
    <location>
        <begin position="154"/>
        <end position="167"/>
    </location>
</feature>
<feature type="domain" description="UMA" evidence="9">
    <location>
        <begin position="199"/>
        <end position="248"/>
    </location>
</feature>
<organism evidence="11 12">
    <name type="scientific">Calicophoron daubneyi</name>
    <name type="common">Rumen fluke</name>
    <name type="synonym">Paramphistomum daubneyi</name>
    <dbReference type="NCBI Taxonomy" id="300641"/>
    <lineage>
        <taxon>Eukaryota</taxon>
        <taxon>Metazoa</taxon>
        <taxon>Spiralia</taxon>
        <taxon>Lophotrochozoa</taxon>
        <taxon>Platyhelminthes</taxon>
        <taxon>Trematoda</taxon>
        <taxon>Digenea</taxon>
        <taxon>Plagiorchiida</taxon>
        <taxon>Pronocephalata</taxon>
        <taxon>Paramphistomoidea</taxon>
        <taxon>Paramphistomidae</taxon>
        <taxon>Calicophoron</taxon>
    </lineage>
</organism>
<keyword evidence="4" id="KW-0967">Endosome</keyword>
<dbReference type="GO" id="GO:0019075">
    <property type="term" value="P:virus maturation"/>
    <property type="evidence" value="ECO:0007669"/>
    <property type="project" value="TreeGrafter"/>
</dbReference>
<proteinExistence type="inferred from homology"/>
<feature type="region of interest" description="Disordered" evidence="8">
    <location>
        <begin position="154"/>
        <end position="182"/>
    </location>
</feature>
<evidence type="ECO:0000313" key="11">
    <source>
        <dbReference type="EMBL" id="CAL5140429.1"/>
    </source>
</evidence>
<dbReference type="Pfam" id="PF10240">
    <property type="entry name" value="DUF2464"/>
    <property type="match status" value="1"/>
</dbReference>
<evidence type="ECO:0000256" key="4">
    <source>
        <dbReference type="ARBA" id="ARBA00022753"/>
    </source>
</evidence>
<evidence type="ECO:0000256" key="3">
    <source>
        <dbReference type="ARBA" id="ARBA00022448"/>
    </source>
</evidence>
<comment type="similarity">
    <text evidence="2">Belongs to the MVB12 family.</text>
</comment>
<dbReference type="Proteomes" id="UP001497525">
    <property type="component" value="Unassembled WGS sequence"/>
</dbReference>
<comment type="subcellular location">
    <subcellularLocation>
        <location evidence="1">Late endosome membrane</location>
        <topology evidence="1">Peripheral membrane protein</topology>
    </subcellularLocation>
</comment>
<evidence type="ECO:0000313" key="12">
    <source>
        <dbReference type="Proteomes" id="UP001497525"/>
    </source>
</evidence>